<organism evidence="8 9">
    <name type="scientific">Azospirillum oleiclasticum</name>
    <dbReference type="NCBI Taxonomy" id="2735135"/>
    <lineage>
        <taxon>Bacteria</taxon>
        <taxon>Pseudomonadati</taxon>
        <taxon>Pseudomonadota</taxon>
        <taxon>Alphaproteobacteria</taxon>
        <taxon>Rhodospirillales</taxon>
        <taxon>Azospirillaceae</taxon>
        <taxon>Azospirillum</taxon>
    </lineage>
</organism>
<dbReference type="PANTHER" id="PTHR47816">
    <property type="entry name" value="RIBOSOMAL RNA SMALL SUBUNIT METHYLTRANSFERASE C"/>
    <property type="match status" value="1"/>
</dbReference>
<evidence type="ECO:0000256" key="5">
    <source>
        <dbReference type="ARBA" id="ARBA00022691"/>
    </source>
</evidence>
<reference evidence="8 9" key="1">
    <citation type="submission" date="2020-05" db="EMBL/GenBank/DDBJ databases">
        <title>Azospirillum oleiclasticum sp. nov, a nitrogen-fixing and heavy crude oil-emulsifying bacterium isolated from the crude oil of Yumen Oilfield.</title>
        <authorList>
            <person name="Wu D."/>
            <person name="Cai M."/>
            <person name="Zhang X."/>
        </authorList>
    </citation>
    <scope>NUCLEOTIDE SEQUENCE [LARGE SCALE GENOMIC DNA]</scope>
    <source>
        <strain evidence="8 9">ROY-1-1-2</strain>
    </source>
</reference>
<dbReference type="GO" id="GO:0008168">
    <property type="term" value="F:methyltransferase activity"/>
    <property type="evidence" value="ECO:0007669"/>
    <property type="project" value="UniProtKB-KW"/>
</dbReference>
<keyword evidence="4" id="KW-0808">Transferase</keyword>
<dbReference type="EMBL" id="JABFDB010000002">
    <property type="protein sequence ID" value="NYZ19153.1"/>
    <property type="molecule type" value="Genomic_DNA"/>
</dbReference>
<dbReference type="InterPro" id="IPR007848">
    <property type="entry name" value="Small_mtfrase_dom"/>
</dbReference>
<keyword evidence="3 8" id="KW-0489">Methyltransferase</keyword>
<evidence type="ECO:0000256" key="4">
    <source>
        <dbReference type="ARBA" id="ARBA00022679"/>
    </source>
</evidence>
<dbReference type="CDD" id="cd02440">
    <property type="entry name" value="AdoMet_MTases"/>
    <property type="match status" value="1"/>
</dbReference>
<name>A0ABX2T4F1_9PROT</name>
<dbReference type="RefSeq" id="WP_180280929.1">
    <property type="nucleotide sequence ID" value="NZ_JABFDB010000002.1"/>
</dbReference>
<protein>
    <submittedName>
        <fullName evidence="8">Class I SAM-dependent methyltransferase</fullName>
    </submittedName>
</protein>
<gene>
    <name evidence="8" type="ORF">HND93_05470</name>
</gene>
<feature type="domain" description="Methyltransferase small" evidence="6">
    <location>
        <begin position="173"/>
        <end position="337"/>
    </location>
</feature>
<dbReference type="Pfam" id="PF05175">
    <property type="entry name" value="MTS"/>
    <property type="match status" value="1"/>
</dbReference>
<evidence type="ECO:0000259" key="7">
    <source>
        <dbReference type="Pfam" id="PF08468"/>
    </source>
</evidence>
<evidence type="ECO:0000259" key="6">
    <source>
        <dbReference type="Pfam" id="PF05175"/>
    </source>
</evidence>
<keyword evidence="1" id="KW-0963">Cytoplasm</keyword>
<proteinExistence type="predicted"/>
<dbReference type="InterPro" id="IPR029063">
    <property type="entry name" value="SAM-dependent_MTases_sf"/>
</dbReference>
<dbReference type="PANTHER" id="PTHR47816:SF4">
    <property type="entry name" value="RIBOSOMAL RNA SMALL SUBUNIT METHYLTRANSFERASE C"/>
    <property type="match status" value="1"/>
</dbReference>
<accession>A0ABX2T4F1</accession>
<feature type="domain" description="Methyltransferase small N-terminal" evidence="7">
    <location>
        <begin position="70"/>
        <end position="159"/>
    </location>
</feature>
<dbReference type="InterPro" id="IPR013675">
    <property type="entry name" value="Mtase_sm_N"/>
</dbReference>
<keyword evidence="2" id="KW-0698">rRNA processing</keyword>
<evidence type="ECO:0000313" key="8">
    <source>
        <dbReference type="EMBL" id="NYZ19153.1"/>
    </source>
</evidence>
<evidence type="ECO:0000256" key="3">
    <source>
        <dbReference type="ARBA" id="ARBA00022603"/>
    </source>
</evidence>
<dbReference type="GO" id="GO:0032259">
    <property type="term" value="P:methylation"/>
    <property type="evidence" value="ECO:0007669"/>
    <property type="project" value="UniProtKB-KW"/>
</dbReference>
<comment type="caution">
    <text evidence="8">The sequence shown here is derived from an EMBL/GenBank/DDBJ whole genome shotgun (WGS) entry which is preliminary data.</text>
</comment>
<evidence type="ECO:0000313" key="9">
    <source>
        <dbReference type="Proteomes" id="UP000584642"/>
    </source>
</evidence>
<sequence length="340" mass="35658">MARTSQRGSDREAVLASVAAEALTDRAPRGRVLVMGDLDGGVSAALHGAGCKVVPWQRQALGGRPASAWPPEGPFGGVVLRLPQGRAALAMDLHAAAARLEPGSPLWIYGSKDEGIQSVPKHLDGLAEGAESILVKRHARVLELRRTAEAARGGLEDWRETVTLDLPGVAGPVEIVTYPGLFAHGRLDAGTACLLEALPEIKAGARVLDFGCGAGVIARAIRDRVPDARVTLLDVDALALHAARRNVPDADMVLSDGWAGLAAGERFDLIVSNPPIHRGKDEDFSTLDALAKQSSGRLRPKGALVAIVQRTAGAGKLFAAGLKNAALLLETPQFQVWRGG</sequence>
<evidence type="ECO:0000256" key="2">
    <source>
        <dbReference type="ARBA" id="ARBA00022552"/>
    </source>
</evidence>
<dbReference type="SUPFAM" id="SSF53335">
    <property type="entry name" value="S-adenosyl-L-methionine-dependent methyltransferases"/>
    <property type="match status" value="1"/>
</dbReference>
<dbReference type="Gene3D" id="3.40.50.150">
    <property type="entry name" value="Vaccinia Virus protein VP39"/>
    <property type="match status" value="2"/>
</dbReference>
<keyword evidence="5" id="KW-0949">S-adenosyl-L-methionine</keyword>
<dbReference type="Proteomes" id="UP000584642">
    <property type="component" value="Unassembled WGS sequence"/>
</dbReference>
<evidence type="ECO:0000256" key="1">
    <source>
        <dbReference type="ARBA" id="ARBA00022490"/>
    </source>
</evidence>
<keyword evidence="9" id="KW-1185">Reference proteome</keyword>
<dbReference type="InterPro" id="IPR046977">
    <property type="entry name" value="RsmC/RlmG"/>
</dbReference>
<dbReference type="Pfam" id="PF08468">
    <property type="entry name" value="MTS_N"/>
    <property type="match status" value="1"/>
</dbReference>